<dbReference type="Proteomes" id="UP000245444">
    <property type="component" value="Chromosome"/>
</dbReference>
<protein>
    <recommendedName>
        <fullName evidence="3">DUF2188 domain-containing protein</fullName>
    </recommendedName>
</protein>
<evidence type="ECO:0000313" key="2">
    <source>
        <dbReference type="Proteomes" id="UP000245444"/>
    </source>
</evidence>
<dbReference type="RefSeq" id="WP_109959528.1">
    <property type="nucleotide sequence ID" value="NZ_CP029553.1"/>
</dbReference>
<keyword evidence="2" id="KW-1185">Reference proteome</keyword>
<organism evidence="1 2">
    <name type="scientific">Methylobacterium terrae</name>
    <dbReference type="NCBI Taxonomy" id="2202827"/>
    <lineage>
        <taxon>Bacteria</taxon>
        <taxon>Pseudomonadati</taxon>
        <taxon>Pseudomonadota</taxon>
        <taxon>Alphaproteobacteria</taxon>
        <taxon>Hyphomicrobiales</taxon>
        <taxon>Methylobacteriaceae</taxon>
        <taxon>Methylobacterium</taxon>
    </lineage>
</organism>
<dbReference type="EMBL" id="CP029553">
    <property type="protein sequence ID" value="AWN47197.1"/>
    <property type="molecule type" value="Genomic_DNA"/>
</dbReference>
<evidence type="ECO:0000313" key="1">
    <source>
        <dbReference type="EMBL" id="AWN47197.1"/>
    </source>
</evidence>
<gene>
    <name evidence="1" type="ORF">DK419_13440</name>
</gene>
<evidence type="ECO:0008006" key="3">
    <source>
        <dbReference type="Google" id="ProtNLM"/>
    </source>
</evidence>
<accession>A0A2U8WM13</accession>
<sequence>MTTIRLYPDTSDEVPPGREWLARIERGTTATVVWGLSKAEARERAERAVTEEARLAKARGARVSA</sequence>
<reference evidence="1 2" key="1">
    <citation type="submission" date="2018-05" db="EMBL/GenBank/DDBJ databases">
        <title>Complete Genome Sequence of Methylobacterium sp. 17Sr1-28.</title>
        <authorList>
            <person name="Srinivasan S."/>
        </authorList>
    </citation>
    <scope>NUCLEOTIDE SEQUENCE [LARGE SCALE GENOMIC DNA]</scope>
    <source>
        <strain evidence="1 2">17Sr1-28</strain>
    </source>
</reference>
<dbReference type="OrthoDB" id="9948776at2"/>
<proteinExistence type="predicted"/>
<dbReference type="AlphaFoldDB" id="A0A2U8WM13"/>
<dbReference type="KEGG" id="mtea:DK419_13440"/>
<name>A0A2U8WM13_9HYPH</name>